<sequence length="307" mass="33614">MASKLADELLKEILAPPLLVPDELFADTGEVSPFSRATYSAADALLVCKRWMRVATPALYETVIIRSTAQAQALAFALKHNPEFGRYIKKLRIEGAFGAHLGKIAPFAPNITDFCFSLALYADANVNGLVKLMVALDPVRVLLTTAPSKAVKNKGHSEVLNTLCTRIPKWTKFRTFHYSSSYCGAKQWPYCTECDIYPEIALALAQSSSLRAVHLWLQSAIGIPSSAHLALAGNTMIVDFYVDAGFVLDGSHLQRFPGTMRSKLRLVRQKAESGDTGAPLSNPFYIPLNNTTAGTRATIWSRILSHA</sequence>
<dbReference type="AlphaFoldDB" id="A0A166NHF0"/>
<dbReference type="OrthoDB" id="2786563at2759"/>
<accession>A0A166NHF0</accession>
<gene>
    <name evidence="1" type="ORF">EXIGLDRAFT_782721</name>
</gene>
<protein>
    <recommendedName>
        <fullName evidence="3">F-box domain-containing protein</fullName>
    </recommendedName>
</protein>
<reference evidence="1 2" key="1">
    <citation type="journal article" date="2016" name="Mol. Biol. Evol.">
        <title>Comparative Genomics of Early-Diverging Mushroom-Forming Fungi Provides Insights into the Origins of Lignocellulose Decay Capabilities.</title>
        <authorList>
            <person name="Nagy L.G."/>
            <person name="Riley R."/>
            <person name="Tritt A."/>
            <person name="Adam C."/>
            <person name="Daum C."/>
            <person name="Floudas D."/>
            <person name="Sun H."/>
            <person name="Yadav J.S."/>
            <person name="Pangilinan J."/>
            <person name="Larsson K.H."/>
            <person name="Matsuura K."/>
            <person name="Barry K."/>
            <person name="Labutti K."/>
            <person name="Kuo R."/>
            <person name="Ohm R.A."/>
            <person name="Bhattacharya S.S."/>
            <person name="Shirouzu T."/>
            <person name="Yoshinaga Y."/>
            <person name="Martin F.M."/>
            <person name="Grigoriev I.V."/>
            <person name="Hibbett D.S."/>
        </authorList>
    </citation>
    <scope>NUCLEOTIDE SEQUENCE [LARGE SCALE GENOMIC DNA]</scope>
    <source>
        <strain evidence="1 2">HHB12029</strain>
    </source>
</reference>
<keyword evidence="2" id="KW-1185">Reference proteome</keyword>
<proteinExistence type="predicted"/>
<dbReference type="InParanoid" id="A0A166NHF0"/>
<evidence type="ECO:0008006" key="3">
    <source>
        <dbReference type="Google" id="ProtNLM"/>
    </source>
</evidence>
<evidence type="ECO:0000313" key="2">
    <source>
        <dbReference type="Proteomes" id="UP000077266"/>
    </source>
</evidence>
<feature type="non-terminal residue" evidence="1">
    <location>
        <position position="307"/>
    </location>
</feature>
<dbReference type="EMBL" id="KV426668">
    <property type="protein sequence ID" value="KZV79167.1"/>
    <property type="molecule type" value="Genomic_DNA"/>
</dbReference>
<name>A0A166NHF0_EXIGL</name>
<evidence type="ECO:0000313" key="1">
    <source>
        <dbReference type="EMBL" id="KZV79167.1"/>
    </source>
</evidence>
<dbReference type="Proteomes" id="UP000077266">
    <property type="component" value="Unassembled WGS sequence"/>
</dbReference>
<organism evidence="1 2">
    <name type="scientific">Exidia glandulosa HHB12029</name>
    <dbReference type="NCBI Taxonomy" id="1314781"/>
    <lineage>
        <taxon>Eukaryota</taxon>
        <taxon>Fungi</taxon>
        <taxon>Dikarya</taxon>
        <taxon>Basidiomycota</taxon>
        <taxon>Agaricomycotina</taxon>
        <taxon>Agaricomycetes</taxon>
        <taxon>Auriculariales</taxon>
        <taxon>Exidiaceae</taxon>
        <taxon>Exidia</taxon>
    </lineage>
</organism>